<dbReference type="SUPFAM" id="SSF143880">
    <property type="entry name" value="NE0471 N-terminal domain-like"/>
    <property type="match status" value="1"/>
</dbReference>
<dbReference type="STRING" id="758825.SAMN02982985_02972"/>
<evidence type="ECO:0008006" key="3">
    <source>
        <dbReference type="Google" id="ProtNLM"/>
    </source>
</evidence>
<dbReference type="RefSeq" id="WP_093388465.1">
    <property type="nucleotide sequence ID" value="NZ_FOTW01000013.1"/>
</dbReference>
<evidence type="ECO:0000313" key="1">
    <source>
        <dbReference type="EMBL" id="SFM14900.1"/>
    </source>
</evidence>
<dbReference type="Gene3D" id="3.30.2020.10">
    <property type="entry name" value="NE0471-like N-terminal domain"/>
    <property type="match status" value="1"/>
</dbReference>
<accession>A0A1I4NHQ9</accession>
<dbReference type="OrthoDB" id="9803723at2"/>
<reference evidence="1 2" key="1">
    <citation type="submission" date="2016-10" db="EMBL/GenBank/DDBJ databases">
        <authorList>
            <person name="de Groot N.N."/>
        </authorList>
    </citation>
    <scope>NUCLEOTIDE SEQUENCE [LARGE SCALE GENOMIC DNA]</scope>
    <source>
        <strain evidence="1 2">ATCC 43154</strain>
    </source>
</reference>
<dbReference type="EMBL" id="FOTW01000013">
    <property type="protein sequence ID" value="SFM14900.1"/>
    <property type="molecule type" value="Genomic_DNA"/>
</dbReference>
<proteinExistence type="predicted"/>
<dbReference type="Proteomes" id="UP000199470">
    <property type="component" value="Unassembled WGS sequence"/>
</dbReference>
<name>A0A1I4NHQ9_9BURK</name>
<dbReference type="InterPro" id="IPR018841">
    <property type="entry name" value="DUF2442"/>
</dbReference>
<evidence type="ECO:0000313" key="2">
    <source>
        <dbReference type="Proteomes" id="UP000199470"/>
    </source>
</evidence>
<dbReference type="AlphaFoldDB" id="A0A1I4NHQ9"/>
<keyword evidence="2" id="KW-1185">Reference proteome</keyword>
<dbReference type="Pfam" id="PF10387">
    <property type="entry name" value="DUF2442"/>
    <property type="match status" value="1"/>
</dbReference>
<organism evidence="1 2">
    <name type="scientific">Rugamonas rubra</name>
    <dbReference type="NCBI Taxonomy" id="758825"/>
    <lineage>
        <taxon>Bacteria</taxon>
        <taxon>Pseudomonadati</taxon>
        <taxon>Pseudomonadota</taxon>
        <taxon>Betaproteobacteria</taxon>
        <taxon>Burkholderiales</taxon>
        <taxon>Oxalobacteraceae</taxon>
        <taxon>Telluria group</taxon>
        <taxon>Rugamonas</taxon>
    </lineage>
</organism>
<gene>
    <name evidence="1" type="ORF">SAMN02982985_02972</name>
</gene>
<protein>
    <recommendedName>
        <fullName evidence="3">DUF2442 domain-containing protein</fullName>
    </recommendedName>
</protein>
<sequence>MEWDVIDVKVAGDFALVVRFQDGLQGAVKFSPSFFRGVFTHLANPPEFQKVHVVDGVVTWPGELDLAPDAMYAEIKRSGEWLLN</sequence>
<dbReference type="InterPro" id="IPR036782">
    <property type="entry name" value="NE0471-like_N"/>
</dbReference>